<proteinExistence type="predicted"/>
<dbReference type="Proteomes" id="UP000675968">
    <property type="component" value="Unassembled WGS sequence"/>
</dbReference>
<name>A0A8T4L596_9ARCH</name>
<reference evidence="2" key="2">
    <citation type="submission" date="2021-05" db="EMBL/GenBank/DDBJ databases">
        <title>Protein family content uncovers lineage relationships and bacterial pathway maintenance mechanisms in DPANN archaea.</title>
        <authorList>
            <person name="Castelle C.J."/>
            <person name="Meheust R."/>
            <person name="Jaffe A.L."/>
            <person name="Seitz K."/>
            <person name="Gong X."/>
            <person name="Baker B.J."/>
            <person name="Banfield J.F."/>
        </authorList>
    </citation>
    <scope>NUCLEOTIDE SEQUENCE</scope>
    <source>
        <strain evidence="2">RIFCSPLOWO2_01_FULL_AR10_48_17</strain>
    </source>
</reference>
<organism evidence="2 3">
    <name type="scientific">Candidatus Iainarchaeum sp</name>
    <dbReference type="NCBI Taxonomy" id="3101447"/>
    <lineage>
        <taxon>Archaea</taxon>
        <taxon>Candidatus Iainarchaeota</taxon>
        <taxon>Candidatus Iainarchaeia</taxon>
        <taxon>Candidatus Iainarchaeales</taxon>
        <taxon>Candidatus Iainarchaeaceae</taxon>
        <taxon>Candidatus Iainarchaeum</taxon>
    </lineage>
</organism>
<evidence type="ECO:0000256" key="1">
    <source>
        <dbReference type="SAM" id="MobiDB-lite"/>
    </source>
</evidence>
<dbReference type="Gene3D" id="3.50.30.10">
    <property type="entry name" value="Phosphohistidine domain"/>
    <property type="match status" value="1"/>
</dbReference>
<gene>
    <name evidence="2" type="ORF">J4215_03925</name>
</gene>
<dbReference type="SUPFAM" id="SSF52009">
    <property type="entry name" value="Phosphohistidine domain"/>
    <property type="match status" value="1"/>
</dbReference>
<protein>
    <recommendedName>
        <fullName evidence="4">PEP-utilising enzyme mobile domain-containing protein</fullName>
    </recommendedName>
</protein>
<dbReference type="GO" id="GO:0016772">
    <property type="term" value="F:transferase activity, transferring phosphorus-containing groups"/>
    <property type="evidence" value="ECO:0007669"/>
    <property type="project" value="InterPro"/>
</dbReference>
<sequence length="352" mass="40810">MIEWKDEIQNANWIKQFSGHWSILSCHYFTEAYALANLHRFGVNIPRFLCMVKQGNATGYIDKNDLDYFGQALSHRIEHNPHESEEWSKELRQHTDQLNSFFSQFETKKITPADYFELWTRAYPFIALNSAIKRTQDYLPQPLSEKILPFFSETRKYSQTIYTNIEFFLEKWAQQESKPSHYPAELLLCMSKFEAEEYLHHHALPQLPLLKERAKACAVLYTKHEHTAIEYPELWEVEKKLAPPHLEESFSGQIAQPGKVTGNAKISLDPHAKNDFSTGDILVTQMTRPEYMPFIRKASAIVTDGNTRPAHSKQATGSKWTPMPGSSDDCLLTEPKKTRCSCGQTRFPRFRT</sequence>
<evidence type="ECO:0000313" key="3">
    <source>
        <dbReference type="Proteomes" id="UP000675968"/>
    </source>
</evidence>
<reference evidence="2" key="1">
    <citation type="submission" date="2021-03" db="EMBL/GenBank/DDBJ databases">
        <authorList>
            <person name="Jaffe A."/>
        </authorList>
    </citation>
    <scope>NUCLEOTIDE SEQUENCE</scope>
    <source>
        <strain evidence="2">RIFCSPLOWO2_01_FULL_AR10_48_17</strain>
    </source>
</reference>
<dbReference type="EMBL" id="JAGVWC010000010">
    <property type="protein sequence ID" value="MBS3061704.1"/>
    <property type="molecule type" value="Genomic_DNA"/>
</dbReference>
<comment type="caution">
    <text evidence="2">The sequence shown here is derived from an EMBL/GenBank/DDBJ whole genome shotgun (WGS) entry which is preliminary data.</text>
</comment>
<evidence type="ECO:0000313" key="2">
    <source>
        <dbReference type="EMBL" id="MBS3061704.1"/>
    </source>
</evidence>
<dbReference type="PROSITE" id="PS51257">
    <property type="entry name" value="PROKAR_LIPOPROTEIN"/>
    <property type="match status" value="1"/>
</dbReference>
<dbReference type="AlphaFoldDB" id="A0A8T4L596"/>
<accession>A0A8T4L596</accession>
<feature type="region of interest" description="Disordered" evidence="1">
    <location>
        <begin position="305"/>
        <end position="324"/>
    </location>
</feature>
<evidence type="ECO:0008006" key="4">
    <source>
        <dbReference type="Google" id="ProtNLM"/>
    </source>
</evidence>
<dbReference type="InterPro" id="IPR036637">
    <property type="entry name" value="Phosphohistidine_dom_sf"/>
</dbReference>